<evidence type="ECO:0000256" key="2">
    <source>
        <dbReference type="SAM" id="MobiDB-lite"/>
    </source>
</evidence>
<comment type="caution">
    <text evidence="3">The sequence shown here is derived from an EMBL/GenBank/DDBJ whole genome shotgun (WGS) entry which is preliminary data.</text>
</comment>
<dbReference type="EMBL" id="BKCJ010010572">
    <property type="protein sequence ID" value="GEU92198.1"/>
    <property type="molecule type" value="Genomic_DNA"/>
</dbReference>
<proteinExistence type="predicted"/>
<accession>A0A6L2P113</accession>
<feature type="compositionally biased region" description="Polar residues" evidence="2">
    <location>
        <begin position="735"/>
        <end position="757"/>
    </location>
</feature>
<sequence>MWEAIEMLQQGESLNIQDVMKNLFWEFSKFTSHDGETMESYYTRFVTIVKQQQKLDEVSYHKLFEILKQYEKEVNKLRAKRIARNANPLALVATAQPNQDPYYQTSKPHKPYAPTSEASIPTRSHATTRNKGKDIAEPITPLSESDSKEDSDPEQAQRDKDMQKIWLSLQKQSDWLADTDEEIDEQELETHHSYMEKIQEVPTADSGTDSKPLEQVQYNDKYNVFSNVHQYCEQSESTSNKCLVEKDDSDVTPDSPDMYEHDIQSVQNAEDECDALINLIANLKLDCKSILAETSKTLEESNSVRDSCLVTLQTKQTEFEKYKACNDRTVDYDKIKLVKEKHVELVKQSLLTKSHYEGLVKEKIKVITDLKQKEDIDIDKMISMEKQLQFLNEIVYKRNLTIQTIHILAPKDPTLNGRPTFTNPMYLKKAQSEKPCLYVIPNDQFDPTNRLVPDREETLTLAEEIRSKLNKDFMRPYDYTKLNSLYEIFKPAPQGNHKQLVHANETKSVPKTNVSEGLSKPATTQNLPQTARKAYKSNQMKENVMPNNSQVKLKKIEVKDHPRIPSISNKTKFVTACNDSLNSITSNVNAVCATCGKYLVDSNHFVCVTKMLNDVNARTKKPNVVPNSTRKPKGHANKSVATPLKKKVASKTTTQKPRSYYRMLYEKTSKTWKWWIEQQCPSGYKWVPKIKSKWVPKQKRNGYISSIQQELDLLFGPLYDEFFNACTLCVNKSSSPIDNSKQRDTPPTTNIQSSTEPTNTNAEENNKNKAEHEFINPLCTPVQEVAESSSHNIEQVHGNPSKPVQTRRQLVTDPKMCIFALTVSTAEAKNIKEVMADSAWIEVM</sequence>
<feature type="region of interest" description="Disordered" evidence="2">
    <location>
        <begin position="93"/>
        <end position="159"/>
    </location>
</feature>
<feature type="compositionally biased region" description="Polar residues" evidence="2">
    <location>
        <begin position="95"/>
        <end position="106"/>
    </location>
</feature>
<feature type="region of interest" description="Disordered" evidence="2">
    <location>
        <begin position="786"/>
        <end position="807"/>
    </location>
</feature>
<keyword evidence="1" id="KW-0175">Coiled coil</keyword>
<organism evidence="3">
    <name type="scientific">Tanacetum cinerariifolium</name>
    <name type="common">Dalmatian daisy</name>
    <name type="synonym">Chrysanthemum cinerariifolium</name>
    <dbReference type="NCBI Taxonomy" id="118510"/>
    <lineage>
        <taxon>Eukaryota</taxon>
        <taxon>Viridiplantae</taxon>
        <taxon>Streptophyta</taxon>
        <taxon>Embryophyta</taxon>
        <taxon>Tracheophyta</taxon>
        <taxon>Spermatophyta</taxon>
        <taxon>Magnoliopsida</taxon>
        <taxon>eudicotyledons</taxon>
        <taxon>Gunneridae</taxon>
        <taxon>Pentapetalae</taxon>
        <taxon>asterids</taxon>
        <taxon>campanulids</taxon>
        <taxon>Asterales</taxon>
        <taxon>Asteraceae</taxon>
        <taxon>Asteroideae</taxon>
        <taxon>Anthemideae</taxon>
        <taxon>Anthemidinae</taxon>
        <taxon>Tanacetum</taxon>
    </lineage>
</organism>
<name>A0A6L2P113_TANCI</name>
<gene>
    <name evidence="3" type="ORF">Tci_064176</name>
</gene>
<evidence type="ECO:0000256" key="1">
    <source>
        <dbReference type="SAM" id="Coils"/>
    </source>
</evidence>
<dbReference type="AlphaFoldDB" id="A0A6L2P113"/>
<feature type="region of interest" description="Disordered" evidence="2">
    <location>
        <begin position="735"/>
        <end position="766"/>
    </location>
</feature>
<protein>
    <recommendedName>
        <fullName evidence="4">Gag-Pol polyprotein</fullName>
    </recommendedName>
</protein>
<reference evidence="3" key="1">
    <citation type="journal article" date="2019" name="Sci. Rep.">
        <title>Draft genome of Tanacetum cinerariifolium, the natural source of mosquito coil.</title>
        <authorList>
            <person name="Yamashiro T."/>
            <person name="Shiraishi A."/>
            <person name="Satake H."/>
            <person name="Nakayama K."/>
        </authorList>
    </citation>
    <scope>NUCLEOTIDE SEQUENCE</scope>
</reference>
<evidence type="ECO:0008006" key="4">
    <source>
        <dbReference type="Google" id="ProtNLM"/>
    </source>
</evidence>
<feature type="compositionally biased region" description="Polar residues" evidence="2">
    <location>
        <begin position="116"/>
        <end position="129"/>
    </location>
</feature>
<evidence type="ECO:0000313" key="3">
    <source>
        <dbReference type="EMBL" id="GEU92198.1"/>
    </source>
</evidence>
<feature type="coiled-coil region" evidence="1">
    <location>
        <begin position="60"/>
        <end position="87"/>
    </location>
</feature>
<feature type="region of interest" description="Disordered" evidence="2">
    <location>
        <begin position="620"/>
        <end position="652"/>
    </location>
</feature>
<feature type="compositionally biased region" description="Basic and acidic residues" evidence="2">
    <location>
        <begin position="145"/>
        <end position="159"/>
    </location>
</feature>